<proteinExistence type="inferred from homology"/>
<accession>A0A955LKP7</accession>
<dbReference type="SUPFAM" id="SSF52943">
    <property type="entry name" value="ATP synthase (F1-ATPase), gamma subunit"/>
    <property type="match status" value="1"/>
</dbReference>
<evidence type="ECO:0000313" key="11">
    <source>
        <dbReference type="EMBL" id="MCA9391626.1"/>
    </source>
</evidence>
<comment type="similarity">
    <text evidence="3 10">Belongs to the ATPase gamma chain family.</text>
</comment>
<comment type="caution">
    <text evidence="11">The sequence shown here is derived from an EMBL/GenBank/DDBJ whole genome shotgun (WGS) entry which is preliminary data.</text>
</comment>
<comment type="subcellular location">
    <subcellularLocation>
        <location evidence="10">Cell membrane</location>
        <topology evidence="10">Peripheral membrane protein</topology>
    </subcellularLocation>
    <subcellularLocation>
        <location evidence="2">Membrane</location>
        <topology evidence="2">Peripheral membrane protein</topology>
    </subcellularLocation>
</comment>
<dbReference type="CDD" id="cd12151">
    <property type="entry name" value="F1-ATPase_gamma"/>
    <property type="match status" value="1"/>
</dbReference>
<keyword evidence="10" id="KW-1003">Cell membrane</keyword>
<protein>
    <recommendedName>
        <fullName evidence="10">ATP synthase gamma chain</fullName>
    </recommendedName>
    <alternativeName>
        <fullName evidence="10">ATP synthase F1 sector gamma subunit</fullName>
    </alternativeName>
    <alternativeName>
        <fullName evidence="10">F-ATPase gamma subunit</fullName>
    </alternativeName>
</protein>
<evidence type="ECO:0000256" key="5">
    <source>
        <dbReference type="ARBA" id="ARBA00022781"/>
    </source>
</evidence>
<evidence type="ECO:0000256" key="8">
    <source>
        <dbReference type="ARBA" id="ARBA00023196"/>
    </source>
</evidence>
<keyword evidence="5 10" id="KW-0375">Hydrogen ion transport</keyword>
<dbReference type="NCBIfam" id="TIGR01146">
    <property type="entry name" value="ATPsyn_F1gamma"/>
    <property type="match status" value="1"/>
</dbReference>
<evidence type="ECO:0000256" key="1">
    <source>
        <dbReference type="ARBA" id="ARBA00003456"/>
    </source>
</evidence>
<dbReference type="GO" id="GO:0046933">
    <property type="term" value="F:proton-transporting ATP synthase activity, rotational mechanism"/>
    <property type="evidence" value="ECO:0007669"/>
    <property type="project" value="UniProtKB-UniRule"/>
</dbReference>
<dbReference type="Gene3D" id="1.10.287.80">
    <property type="entry name" value="ATP synthase, gamma subunit, helix hairpin domain"/>
    <property type="match status" value="1"/>
</dbReference>
<dbReference type="PANTHER" id="PTHR11693:SF22">
    <property type="entry name" value="ATP SYNTHASE SUBUNIT GAMMA, MITOCHONDRIAL"/>
    <property type="match status" value="1"/>
</dbReference>
<keyword evidence="9 10" id="KW-0066">ATP synthesis</keyword>
<keyword evidence="4 10" id="KW-0813">Transport</keyword>
<gene>
    <name evidence="10 11" type="primary">atpG</name>
    <name evidence="11" type="ORF">KC614_00285</name>
</gene>
<dbReference type="AlphaFoldDB" id="A0A955LKP7"/>
<evidence type="ECO:0000256" key="10">
    <source>
        <dbReference type="HAMAP-Rule" id="MF_00815"/>
    </source>
</evidence>
<keyword evidence="6 10" id="KW-0406">Ion transport</keyword>
<dbReference type="PRINTS" id="PR00126">
    <property type="entry name" value="ATPASEGAMMA"/>
</dbReference>
<evidence type="ECO:0000256" key="4">
    <source>
        <dbReference type="ARBA" id="ARBA00022448"/>
    </source>
</evidence>
<keyword evidence="7 10" id="KW-0472">Membrane</keyword>
<organism evidence="11 12">
    <name type="scientific">candidate division WWE3 bacterium</name>
    <dbReference type="NCBI Taxonomy" id="2053526"/>
    <lineage>
        <taxon>Bacteria</taxon>
        <taxon>Katanobacteria</taxon>
    </lineage>
</organism>
<dbReference type="GO" id="GO:0005524">
    <property type="term" value="F:ATP binding"/>
    <property type="evidence" value="ECO:0007669"/>
    <property type="project" value="UniProtKB-UniRule"/>
</dbReference>
<dbReference type="GO" id="GO:0042777">
    <property type="term" value="P:proton motive force-driven plasma membrane ATP synthesis"/>
    <property type="evidence" value="ECO:0007669"/>
    <property type="project" value="UniProtKB-UniRule"/>
</dbReference>
<evidence type="ECO:0000313" key="12">
    <source>
        <dbReference type="Proteomes" id="UP000751518"/>
    </source>
</evidence>
<evidence type="ECO:0000256" key="2">
    <source>
        <dbReference type="ARBA" id="ARBA00004170"/>
    </source>
</evidence>
<sequence>MDNISKVTHAMQLVAASRMRRAQDNAMRGKSYTHKIKEMMVRLSANKNVKGNAFIEPEYADNVSGTMLVVFSPERGLAGALPGNLTRYVLKLIESIEKDGSVSVITVGKKVRDLLARRGVNIIADFSDMPEQPTTADVRPLLKLVEEGYTAREFGEVLIVLPQFVNAMTQIPVTRVLLPLDLDAVLKYDDSLNVEDSGGAADFIFEPNIESIFAELIPGYLETQIYQARLETVASEYSARMVAMKNATTNAKDVRSYLSLEYNKSRQAQITRELAEISAGRMGKG</sequence>
<dbReference type="Proteomes" id="UP000751518">
    <property type="component" value="Unassembled WGS sequence"/>
</dbReference>
<dbReference type="Pfam" id="PF00231">
    <property type="entry name" value="ATP-synt"/>
    <property type="match status" value="1"/>
</dbReference>
<dbReference type="InterPro" id="IPR000131">
    <property type="entry name" value="ATP_synth_F1_gsu"/>
</dbReference>
<evidence type="ECO:0000256" key="9">
    <source>
        <dbReference type="ARBA" id="ARBA00023310"/>
    </source>
</evidence>
<dbReference type="Gene3D" id="3.40.1380.10">
    <property type="match status" value="1"/>
</dbReference>
<comment type="function">
    <text evidence="1 10">Produces ATP from ADP in the presence of a proton gradient across the membrane. The gamma chain is believed to be important in regulating ATPase activity and the flow of protons through the CF(0) complex.</text>
</comment>
<dbReference type="EMBL" id="JAGQKZ010000001">
    <property type="protein sequence ID" value="MCA9391626.1"/>
    <property type="molecule type" value="Genomic_DNA"/>
</dbReference>
<reference evidence="11" key="1">
    <citation type="submission" date="2020-04" db="EMBL/GenBank/DDBJ databases">
        <authorList>
            <person name="Zhang T."/>
        </authorList>
    </citation>
    <scope>NUCLEOTIDE SEQUENCE</scope>
    <source>
        <strain evidence="11">HKST-UBA03</strain>
    </source>
</reference>
<dbReference type="InterPro" id="IPR035968">
    <property type="entry name" value="ATP_synth_F1_ATPase_gsu"/>
</dbReference>
<comment type="subunit">
    <text evidence="10">F-type ATPases have 2 components, CF(1) - the catalytic core - and CF(0) - the membrane proton channel. CF(1) has five subunits: alpha(3), beta(3), gamma(1), delta(1), epsilon(1). CF(0) has three main subunits: a, b and c.</text>
</comment>
<evidence type="ECO:0000256" key="7">
    <source>
        <dbReference type="ARBA" id="ARBA00023136"/>
    </source>
</evidence>
<dbReference type="PANTHER" id="PTHR11693">
    <property type="entry name" value="ATP SYNTHASE GAMMA CHAIN"/>
    <property type="match status" value="1"/>
</dbReference>
<dbReference type="HAMAP" id="MF_00815">
    <property type="entry name" value="ATP_synth_gamma_bact"/>
    <property type="match status" value="1"/>
</dbReference>
<dbReference type="GO" id="GO:0045259">
    <property type="term" value="C:proton-transporting ATP synthase complex"/>
    <property type="evidence" value="ECO:0007669"/>
    <property type="project" value="UniProtKB-KW"/>
</dbReference>
<dbReference type="GO" id="GO:0005886">
    <property type="term" value="C:plasma membrane"/>
    <property type="evidence" value="ECO:0007669"/>
    <property type="project" value="UniProtKB-SubCell"/>
</dbReference>
<evidence type="ECO:0000256" key="6">
    <source>
        <dbReference type="ARBA" id="ARBA00023065"/>
    </source>
</evidence>
<evidence type="ECO:0000256" key="3">
    <source>
        <dbReference type="ARBA" id="ARBA00007681"/>
    </source>
</evidence>
<name>A0A955LKP7_UNCKA</name>
<reference evidence="11" key="2">
    <citation type="journal article" date="2021" name="Microbiome">
        <title>Successional dynamics and alternative stable states in a saline activated sludge microbial community over 9 years.</title>
        <authorList>
            <person name="Wang Y."/>
            <person name="Ye J."/>
            <person name="Ju F."/>
            <person name="Liu L."/>
            <person name="Boyd J.A."/>
            <person name="Deng Y."/>
            <person name="Parks D.H."/>
            <person name="Jiang X."/>
            <person name="Yin X."/>
            <person name="Woodcroft B.J."/>
            <person name="Tyson G.W."/>
            <person name="Hugenholtz P."/>
            <person name="Polz M.F."/>
            <person name="Zhang T."/>
        </authorList>
    </citation>
    <scope>NUCLEOTIDE SEQUENCE</scope>
    <source>
        <strain evidence="11">HKST-UBA03</strain>
    </source>
</reference>
<keyword evidence="8 10" id="KW-0139">CF(1)</keyword>